<evidence type="ECO:0000313" key="5">
    <source>
        <dbReference type="EMBL" id="MBI4252537.1"/>
    </source>
</evidence>
<comment type="caution">
    <text evidence="5">The sequence shown here is derived from an EMBL/GenBank/DDBJ whole genome shotgun (WGS) entry which is preliminary data.</text>
</comment>
<evidence type="ECO:0000256" key="3">
    <source>
        <dbReference type="PROSITE-ProRule" id="PRU00433"/>
    </source>
</evidence>
<reference evidence="5" key="1">
    <citation type="submission" date="2020-07" db="EMBL/GenBank/DDBJ databases">
        <title>Huge and variable diversity of episymbiotic CPR bacteria and DPANN archaea in groundwater ecosystems.</title>
        <authorList>
            <person name="He C.Y."/>
            <person name="Keren R."/>
            <person name="Whittaker M."/>
            <person name="Farag I.F."/>
            <person name="Doudna J."/>
            <person name="Cate J.H.D."/>
            <person name="Banfield J.F."/>
        </authorList>
    </citation>
    <scope>NUCLEOTIDE SEQUENCE</scope>
    <source>
        <strain evidence="5">NC_groundwater_1370_Ag_S-0.2um_69_93</strain>
    </source>
</reference>
<sequence>MPSLARVLPGVYQDSIKLMRISSAASAHPGVRQAMAVLGTPVNLEQLQAAGLDPGEARGAGPNDLVLAVLAESEAVAAEILREMEAALTTRPPGGAPGAGQPASFSSLDAALGADPGINLALLSIPGPWVRREAERALRKGLHCLIFSDNVSLEDEVALKRLGRERGLLVMGPDCGTCHIAGVGLGFCNVVRPGPIGIVGAAGTGIQEALAAIDRAGGGIRCALGTGGRDVTDAVAGLAMTDAIRFLAADPAAQALLILGKPPGPGAMKAILGAIGDSGKPAVVHFVGADSSAIQRAYGGKTSLCVAGTLSEAGRLAVSLAKGSAPAPSAQPPQDLLSKVTAWAWRGKGSRRKFLRGLYAGGTLCAEAQAILRKTLGTIHSNAPLAKADKLADPEVSLGHTVIDLGDDRFTRGRPHPMIEPSLRERRMLREAGDPETAVLLFDVVLGLGAHPDPGGEAAKTVAEARRQNPDVLYLCSVTGTAGDPQGLEAQRRKLEAAGAVVAGTHAEACLLAEAAFQEMAG</sequence>
<dbReference type="Gene3D" id="3.40.50.720">
    <property type="entry name" value="NAD(P)-binding Rossmann-like Domain"/>
    <property type="match status" value="1"/>
</dbReference>
<dbReference type="GO" id="GO:0005829">
    <property type="term" value="C:cytosol"/>
    <property type="evidence" value="ECO:0007669"/>
    <property type="project" value="TreeGrafter"/>
</dbReference>
<dbReference type="GO" id="GO:0009055">
    <property type="term" value="F:electron transfer activity"/>
    <property type="evidence" value="ECO:0007669"/>
    <property type="project" value="InterPro"/>
</dbReference>
<dbReference type="GO" id="GO:0006099">
    <property type="term" value="P:tricarboxylic acid cycle"/>
    <property type="evidence" value="ECO:0007669"/>
    <property type="project" value="TreeGrafter"/>
</dbReference>
<dbReference type="SUPFAM" id="SSF52210">
    <property type="entry name" value="Succinyl-CoA synthetase domains"/>
    <property type="match status" value="2"/>
</dbReference>
<evidence type="ECO:0000256" key="1">
    <source>
        <dbReference type="ARBA" id="ARBA00022723"/>
    </source>
</evidence>
<name>A0A932ZUV3_UNCTE</name>
<dbReference type="AlphaFoldDB" id="A0A932ZUV3"/>
<organism evidence="5 6">
    <name type="scientific">Tectimicrobiota bacterium</name>
    <dbReference type="NCBI Taxonomy" id="2528274"/>
    <lineage>
        <taxon>Bacteria</taxon>
        <taxon>Pseudomonadati</taxon>
        <taxon>Nitrospinota/Tectimicrobiota group</taxon>
        <taxon>Candidatus Tectimicrobiota</taxon>
    </lineage>
</organism>
<evidence type="ECO:0000256" key="2">
    <source>
        <dbReference type="ARBA" id="ARBA00023004"/>
    </source>
</evidence>
<dbReference type="PANTHER" id="PTHR11117:SF24">
    <property type="entry name" value="PROTEIN FDRA"/>
    <property type="match status" value="1"/>
</dbReference>
<protein>
    <recommendedName>
        <fullName evidence="4">Cytochrome c domain-containing protein</fullName>
    </recommendedName>
</protein>
<dbReference type="InterPro" id="IPR009056">
    <property type="entry name" value="Cyt_c-like_dom"/>
</dbReference>
<dbReference type="GO" id="GO:0004776">
    <property type="term" value="F:succinate-CoA ligase (GDP-forming) activity"/>
    <property type="evidence" value="ECO:0007669"/>
    <property type="project" value="TreeGrafter"/>
</dbReference>
<proteinExistence type="predicted"/>
<dbReference type="InterPro" id="IPR005811">
    <property type="entry name" value="SUCC_ACL_C"/>
</dbReference>
<dbReference type="Pfam" id="PF00549">
    <property type="entry name" value="Ligase_CoA"/>
    <property type="match status" value="1"/>
</dbReference>
<keyword evidence="3" id="KW-0349">Heme</keyword>
<dbReference type="GO" id="GO:0004775">
    <property type="term" value="F:succinate-CoA ligase (ADP-forming) activity"/>
    <property type="evidence" value="ECO:0007669"/>
    <property type="project" value="TreeGrafter"/>
</dbReference>
<keyword evidence="2 3" id="KW-0408">Iron</keyword>
<dbReference type="Proteomes" id="UP000752292">
    <property type="component" value="Unassembled WGS sequence"/>
</dbReference>
<keyword evidence="1 3" id="KW-0479">Metal-binding</keyword>
<evidence type="ECO:0000313" key="6">
    <source>
        <dbReference type="Proteomes" id="UP000752292"/>
    </source>
</evidence>
<gene>
    <name evidence="5" type="ORF">HY618_08765</name>
</gene>
<accession>A0A932ZUV3</accession>
<dbReference type="PROSITE" id="PS51007">
    <property type="entry name" value="CYTC"/>
    <property type="match status" value="1"/>
</dbReference>
<feature type="domain" description="Cytochrome c" evidence="4">
    <location>
        <begin position="162"/>
        <end position="291"/>
    </location>
</feature>
<dbReference type="EMBL" id="JACQRX010000383">
    <property type="protein sequence ID" value="MBI4252537.1"/>
    <property type="molecule type" value="Genomic_DNA"/>
</dbReference>
<evidence type="ECO:0000259" key="4">
    <source>
        <dbReference type="PROSITE" id="PS51007"/>
    </source>
</evidence>
<dbReference type="PANTHER" id="PTHR11117">
    <property type="entry name" value="SUCCINYL-COA LIGASE SUBUNIT ALPHA"/>
    <property type="match status" value="1"/>
</dbReference>
<dbReference type="GO" id="GO:0020037">
    <property type="term" value="F:heme binding"/>
    <property type="evidence" value="ECO:0007669"/>
    <property type="project" value="InterPro"/>
</dbReference>
<dbReference type="Gene3D" id="3.40.50.261">
    <property type="entry name" value="Succinyl-CoA synthetase domains"/>
    <property type="match status" value="2"/>
</dbReference>
<dbReference type="GO" id="GO:0046872">
    <property type="term" value="F:metal ion binding"/>
    <property type="evidence" value="ECO:0007669"/>
    <property type="project" value="UniProtKB-KW"/>
</dbReference>
<dbReference type="GO" id="GO:0009361">
    <property type="term" value="C:succinate-CoA ligase complex (ADP-forming)"/>
    <property type="evidence" value="ECO:0007669"/>
    <property type="project" value="TreeGrafter"/>
</dbReference>
<dbReference type="InterPro" id="IPR016102">
    <property type="entry name" value="Succinyl-CoA_synth-like"/>
</dbReference>